<dbReference type="InterPro" id="IPR043128">
    <property type="entry name" value="Rev_trsase/Diguanyl_cyclase"/>
</dbReference>
<dbReference type="PANTHER" id="PTHR19446">
    <property type="entry name" value="REVERSE TRANSCRIPTASES"/>
    <property type="match status" value="1"/>
</dbReference>
<feature type="domain" description="Reverse transcriptase" evidence="1">
    <location>
        <begin position="187"/>
        <end position="450"/>
    </location>
</feature>
<keyword evidence="2" id="KW-0695">RNA-directed DNA polymerase</keyword>
<sequence length="517" mass="60770">MWERMAHEIKKVAKETLGESRGFGPRGKESWWWNDNVQSKVRIKRDCFKDWSRCKNVETWDKYKIARKEAKKVVSEARTQAFEGLYQSLGTKEGEKSIYKLSKGRERKTRDLDQVKCIKDEEGRVLVRHRRGGPNYNYYRRIQEHEVREALKRMGSDEAVGPDNIPIEVWKSLGDRGTVWLANLFNEIIRTKKMSDEWRRSTLIPIDKNKGDIQNCANYRGIKLMSHTMKLWERVIKRRLRKETLVTDNQFGFMLGRSTMEAIYLLQRVMERYRTDKKDLHLVFFDLEKGYDRVPREILWKALEKKRVRIAYIRAIKDMYERASTSVKTQDGTTEDFPITIGLHQGSTLTPYLFTLVLDVLTEHIQELAPRCMLFADDVVLVGESREEVNGRLETWRQALEAYGFRLSRSKTKYMECNFSGRRSRSTLEVKVGDHIIPQVTRFKYLGSFVQNDGEIEADVSHRIQAGWLKWRRASSVLCDKKVPLKLTGKFYRTAVRPALLYGTECWAVKSQHENQT</sequence>
<keyword evidence="2" id="KW-0548">Nucleotidyltransferase</keyword>
<dbReference type="PROSITE" id="PS50878">
    <property type="entry name" value="RT_POL"/>
    <property type="match status" value="1"/>
</dbReference>
<dbReference type="EMBL" id="AC148816">
    <property type="protein sequence ID" value="ABD28426.2"/>
    <property type="molecule type" value="Genomic_DNA"/>
</dbReference>
<dbReference type="InterPro" id="IPR043502">
    <property type="entry name" value="DNA/RNA_pol_sf"/>
</dbReference>
<dbReference type="AlphaFoldDB" id="Q2HVM1"/>
<dbReference type="SUPFAM" id="SSF56672">
    <property type="entry name" value="DNA/RNA polymerases"/>
    <property type="match status" value="1"/>
</dbReference>
<reference evidence="2" key="2">
    <citation type="submission" date="2007-03" db="EMBL/GenBank/DDBJ databases">
        <authorList>
            <consortium name="The International Medicago Genome Annotation Group"/>
        </authorList>
    </citation>
    <scope>NUCLEOTIDE SEQUENCE</scope>
</reference>
<dbReference type="InterPro" id="IPR000477">
    <property type="entry name" value="RT_dom"/>
</dbReference>
<evidence type="ECO:0000259" key="1">
    <source>
        <dbReference type="PROSITE" id="PS50878"/>
    </source>
</evidence>
<dbReference type="Gene3D" id="3.30.70.270">
    <property type="match status" value="1"/>
</dbReference>
<reference evidence="2" key="1">
    <citation type="submission" date="2004-07" db="EMBL/GenBank/DDBJ databases">
        <authorList>
            <person name="Town C.D."/>
        </authorList>
    </citation>
    <scope>NUCLEOTIDE SEQUENCE</scope>
</reference>
<dbReference type="GO" id="GO:0003964">
    <property type="term" value="F:RNA-directed DNA polymerase activity"/>
    <property type="evidence" value="ECO:0007669"/>
    <property type="project" value="UniProtKB-KW"/>
</dbReference>
<name>Q2HVM1_MEDTR</name>
<organism evidence="2">
    <name type="scientific">Medicago truncatula</name>
    <name type="common">Barrel medic</name>
    <name type="synonym">Medicago tribuloides</name>
    <dbReference type="NCBI Taxonomy" id="3880"/>
    <lineage>
        <taxon>Eukaryota</taxon>
        <taxon>Viridiplantae</taxon>
        <taxon>Streptophyta</taxon>
        <taxon>Embryophyta</taxon>
        <taxon>Tracheophyta</taxon>
        <taxon>Spermatophyta</taxon>
        <taxon>Magnoliopsida</taxon>
        <taxon>eudicotyledons</taxon>
        <taxon>Gunneridae</taxon>
        <taxon>Pentapetalae</taxon>
        <taxon>rosids</taxon>
        <taxon>fabids</taxon>
        <taxon>Fabales</taxon>
        <taxon>Fabaceae</taxon>
        <taxon>Papilionoideae</taxon>
        <taxon>50 kb inversion clade</taxon>
        <taxon>NPAAA clade</taxon>
        <taxon>Hologalegina</taxon>
        <taxon>IRL clade</taxon>
        <taxon>Trifolieae</taxon>
        <taxon>Medicago</taxon>
    </lineage>
</organism>
<keyword evidence="2" id="KW-0808">Transferase</keyword>
<proteinExistence type="predicted"/>
<gene>
    <name evidence="2" type="ORF">MtrDRAFT_AC148816g39v2</name>
</gene>
<dbReference type="ExpressionAtlas" id="Q2HVM1">
    <property type="expression patterns" value="differential"/>
</dbReference>
<dbReference type="CDD" id="cd01650">
    <property type="entry name" value="RT_nLTR_like"/>
    <property type="match status" value="1"/>
</dbReference>
<protein>
    <submittedName>
        <fullName evidence="2">RNA-directed DNA polymerase (Reverse transcriptase)</fullName>
    </submittedName>
</protein>
<accession>Q2HVM1</accession>
<evidence type="ECO:0000313" key="2">
    <source>
        <dbReference type="EMBL" id="ABD28426.2"/>
    </source>
</evidence>
<dbReference type="Pfam" id="PF00078">
    <property type="entry name" value="RVT_1"/>
    <property type="match status" value="1"/>
</dbReference>